<dbReference type="EMBL" id="QRVJ01000015">
    <property type="protein sequence ID" value="RGS35244.1"/>
    <property type="molecule type" value="Genomic_DNA"/>
</dbReference>
<dbReference type="InterPro" id="IPR041527">
    <property type="entry name" value="YhcG_N"/>
</dbReference>
<dbReference type="RefSeq" id="WP_118403082.1">
    <property type="nucleotide sequence ID" value="NZ_JADNFX010000021.1"/>
</dbReference>
<name>A0A412IEC0_9BACE</name>
<evidence type="ECO:0000259" key="2">
    <source>
        <dbReference type="Pfam" id="PF17761"/>
    </source>
</evidence>
<proteinExistence type="predicted"/>
<comment type="caution">
    <text evidence="3">The sequence shown here is derived from an EMBL/GenBank/DDBJ whole genome shotgun (WGS) entry which is preliminary data.</text>
</comment>
<protein>
    <submittedName>
        <fullName evidence="3">DUF1016 domain-containing protein</fullName>
    </submittedName>
</protein>
<gene>
    <name evidence="3" type="ORF">DWX97_16420</name>
</gene>
<dbReference type="InterPro" id="IPR053148">
    <property type="entry name" value="PD-DEXK-like_domain"/>
</dbReference>
<feature type="domain" description="YhcG N-terminal" evidence="2">
    <location>
        <begin position="17"/>
        <end position="185"/>
    </location>
</feature>
<dbReference type="Pfam" id="PF17761">
    <property type="entry name" value="DUF1016_N"/>
    <property type="match status" value="1"/>
</dbReference>
<dbReference type="GO" id="GO:0003676">
    <property type="term" value="F:nucleic acid binding"/>
    <property type="evidence" value="ECO:0007669"/>
    <property type="project" value="InterPro"/>
</dbReference>
<dbReference type="Proteomes" id="UP000283341">
    <property type="component" value="Unassembled WGS sequence"/>
</dbReference>
<reference evidence="3 4" key="1">
    <citation type="submission" date="2018-08" db="EMBL/GenBank/DDBJ databases">
        <title>A genome reference for cultivated species of the human gut microbiota.</title>
        <authorList>
            <person name="Zou Y."/>
            <person name="Xue W."/>
            <person name="Luo G."/>
        </authorList>
    </citation>
    <scope>NUCLEOTIDE SEQUENCE [LARGE SCALE GENOMIC DNA]</scope>
    <source>
        <strain evidence="3 4">AF22-3AC</strain>
    </source>
</reference>
<dbReference type="InterPro" id="IPR009362">
    <property type="entry name" value="YhcG_C"/>
</dbReference>
<dbReference type="InterPro" id="IPR011856">
    <property type="entry name" value="tRNA_endonuc-like_dom_sf"/>
</dbReference>
<evidence type="ECO:0000313" key="3">
    <source>
        <dbReference type="EMBL" id="RGS35244.1"/>
    </source>
</evidence>
<evidence type="ECO:0000259" key="1">
    <source>
        <dbReference type="Pfam" id="PF06250"/>
    </source>
</evidence>
<accession>A0A412IEC0</accession>
<dbReference type="PANTHER" id="PTHR30547">
    <property type="entry name" value="UNCHARACTERIZED PROTEIN YHCG-RELATED"/>
    <property type="match status" value="1"/>
</dbReference>
<dbReference type="AlphaFoldDB" id="A0A412IEC0"/>
<sequence>MSKLIKTDNEYKEWIGELKQRIRQSQIKAAVKVNTELLKLYWSIGGDIVRLKAEAKWGDGIIEQLSQDLKTNFPDMSGFSSRNLWYMKKWYSFYSQPDTKLPQVGAENKSEKLPQVGAENKSEKLPQVVAEIEKLFFAVPWGHQRCIIDKIKNIKEAVFYINKTVENGWSRNMLLNMIESSLYYREGASINNFSSCLPASQSSLAQELTKDPYNFDFLTLRDGYLERELEDALTDNITKFLIELGNGFAYVGRQVRLEVGGDEFFIDLLFYHLKLRSYVVIELKTGDFQPEYIGKLGFYVSAINHEMKLPQDNPTIGLLICKSKNNIVARYTLDTANLPIGISEYELSQLYPKDFKSTLPSIEEIENELKD</sequence>
<dbReference type="Gene3D" id="3.40.1350.10">
    <property type="match status" value="1"/>
</dbReference>
<feature type="domain" description="YhcG PDDEXK nuclease" evidence="1">
    <location>
        <begin position="207"/>
        <end position="360"/>
    </location>
</feature>
<evidence type="ECO:0000313" key="4">
    <source>
        <dbReference type="Proteomes" id="UP000283341"/>
    </source>
</evidence>
<organism evidence="3 4">
    <name type="scientific">Bacteroides cellulosilyticus</name>
    <dbReference type="NCBI Taxonomy" id="246787"/>
    <lineage>
        <taxon>Bacteria</taxon>
        <taxon>Pseudomonadati</taxon>
        <taxon>Bacteroidota</taxon>
        <taxon>Bacteroidia</taxon>
        <taxon>Bacteroidales</taxon>
        <taxon>Bacteroidaceae</taxon>
        <taxon>Bacteroides</taxon>
    </lineage>
</organism>
<dbReference type="Pfam" id="PF06250">
    <property type="entry name" value="YhcG_C"/>
    <property type="match status" value="1"/>
</dbReference>
<dbReference type="PANTHER" id="PTHR30547:SF5">
    <property type="entry name" value="NUCLEASE YHCG-RELATED"/>
    <property type="match status" value="1"/>
</dbReference>